<dbReference type="AlphaFoldDB" id="A0A7H9AWY1"/>
<dbReference type="PANTHER" id="PTHR43011:SF1">
    <property type="entry name" value="IRON-SULFUR CLUSTER ASSEMBLY 2 HOMOLOG, MITOCHONDRIAL"/>
    <property type="match status" value="1"/>
</dbReference>
<dbReference type="GO" id="GO:0005506">
    <property type="term" value="F:iron ion binding"/>
    <property type="evidence" value="ECO:0007669"/>
    <property type="project" value="TreeGrafter"/>
</dbReference>
<evidence type="ECO:0008006" key="5">
    <source>
        <dbReference type="Google" id="ProtNLM"/>
    </source>
</evidence>
<dbReference type="InterPro" id="IPR035903">
    <property type="entry name" value="HesB-like_dom_sf"/>
</dbReference>
<dbReference type="KEGG" id="zmk:HG535_0A02270"/>
<dbReference type="SUPFAM" id="SSF89360">
    <property type="entry name" value="HesB-like domain"/>
    <property type="match status" value="1"/>
</dbReference>
<dbReference type="Proteomes" id="UP000509704">
    <property type="component" value="Chromosome 1"/>
</dbReference>
<accession>A0A7H9AWY1</accession>
<comment type="similarity">
    <text evidence="1">Belongs to the HesB/IscA family.</text>
</comment>
<evidence type="ECO:0000256" key="1">
    <source>
        <dbReference type="ARBA" id="ARBA00006718"/>
    </source>
</evidence>
<proteinExistence type="inferred from homology"/>
<evidence type="ECO:0000313" key="4">
    <source>
        <dbReference type="Proteomes" id="UP000509704"/>
    </source>
</evidence>
<dbReference type="EMBL" id="CP058604">
    <property type="protein sequence ID" value="QLG70289.1"/>
    <property type="molecule type" value="Genomic_DNA"/>
</dbReference>
<dbReference type="OrthoDB" id="1938621at2759"/>
<evidence type="ECO:0000313" key="3">
    <source>
        <dbReference type="EMBL" id="QLG70289.1"/>
    </source>
</evidence>
<organism evidence="3 4">
    <name type="scientific">Zygotorulaspora mrakii</name>
    <name type="common">Zygosaccharomyces mrakii</name>
    <dbReference type="NCBI Taxonomy" id="42260"/>
    <lineage>
        <taxon>Eukaryota</taxon>
        <taxon>Fungi</taxon>
        <taxon>Dikarya</taxon>
        <taxon>Ascomycota</taxon>
        <taxon>Saccharomycotina</taxon>
        <taxon>Saccharomycetes</taxon>
        <taxon>Saccharomycetales</taxon>
        <taxon>Saccharomycetaceae</taxon>
        <taxon>Zygotorulaspora</taxon>
    </lineage>
</organism>
<sequence length="196" mass="21704">MLFSPVSYILWRTSSTGLISRAPTQCWRFLSIAAEPLIKPVRIINQPAGMQFSISRKAATRLADIYKDSKEVLKISVESGGCHGFQYNMRLVPEKKVDTALDAPKQNPRHAQEDVKEKDSGDSDDFDDDFEANKKVVFILPDSEAKVVIDENSLKILNKTTLTYSTELIGSTFKISGGNMKSSCGCGSSFDVDLEN</sequence>
<keyword evidence="4" id="KW-1185">Reference proteome</keyword>
<name>A0A7H9AWY1_ZYGMR</name>
<protein>
    <recommendedName>
        <fullName evidence="5">FeS cluster biogenesis domain-containing protein</fullName>
    </recommendedName>
</protein>
<dbReference type="Gene3D" id="2.60.300.12">
    <property type="entry name" value="HesB-like domain"/>
    <property type="match status" value="1"/>
</dbReference>
<feature type="compositionally biased region" description="Basic and acidic residues" evidence="2">
    <location>
        <begin position="110"/>
        <end position="121"/>
    </location>
</feature>
<dbReference type="GO" id="GO:0005739">
    <property type="term" value="C:mitochondrion"/>
    <property type="evidence" value="ECO:0007669"/>
    <property type="project" value="TreeGrafter"/>
</dbReference>
<gene>
    <name evidence="3" type="ORF">HG535_0A02270</name>
</gene>
<feature type="region of interest" description="Disordered" evidence="2">
    <location>
        <begin position="100"/>
        <end position="126"/>
    </location>
</feature>
<reference evidence="3 4" key="1">
    <citation type="submission" date="2020-07" db="EMBL/GenBank/DDBJ databases">
        <title>The yeast mating-type switching endonuclease HO is a domesticated member of an unorthodox homing genetic element family.</title>
        <authorList>
            <person name="Coughlan A.Y."/>
            <person name="Lombardi L."/>
            <person name="Braun-Galleani S."/>
            <person name="Martos A.R."/>
            <person name="Galeote V."/>
            <person name="Bigey F."/>
            <person name="Dequin S."/>
            <person name="Byrne K.P."/>
            <person name="Wolfe K.H."/>
        </authorList>
    </citation>
    <scope>NUCLEOTIDE SEQUENCE [LARGE SCALE GENOMIC DNA]</scope>
    <source>
        <strain evidence="3 4">NRRL Y-6702</strain>
    </source>
</reference>
<evidence type="ECO:0000256" key="2">
    <source>
        <dbReference type="SAM" id="MobiDB-lite"/>
    </source>
</evidence>
<dbReference type="GO" id="GO:0051537">
    <property type="term" value="F:2 iron, 2 sulfur cluster binding"/>
    <property type="evidence" value="ECO:0007669"/>
    <property type="project" value="TreeGrafter"/>
</dbReference>
<dbReference type="PANTHER" id="PTHR43011">
    <property type="entry name" value="IRON-SULFUR CLUSTER ASSEMBLY 2 HOMOLOG, MITOCHONDRIAL"/>
    <property type="match status" value="1"/>
</dbReference>
<dbReference type="GO" id="GO:0051539">
    <property type="term" value="F:4 iron, 4 sulfur cluster binding"/>
    <property type="evidence" value="ECO:0007669"/>
    <property type="project" value="TreeGrafter"/>
</dbReference>
<dbReference type="GeneID" id="59233925"/>
<dbReference type="RefSeq" id="XP_037142017.1">
    <property type="nucleotide sequence ID" value="XM_037286122.1"/>
</dbReference>
<dbReference type="GO" id="GO:0016226">
    <property type="term" value="P:iron-sulfur cluster assembly"/>
    <property type="evidence" value="ECO:0007669"/>
    <property type="project" value="TreeGrafter"/>
</dbReference>